<evidence type="ECO:0000256" key="7">
    <source>
        <dbReference type="SAM" id="Phobius"/>
    </source>
</evidence>
<dbReference type="PANTHER" id="PTHR42709">
    <property type="entry name" value="ALKALINE PHOSPHATASE LIKE PROTEIN"/>
    <property type="match status" value="1"/>
</dbReference>
<comment type="caution">
    <text evidence="9">The sequence shown here is derived from an EMBL/GenBank/DDBJ whole genome shotgun (WGS) entry which is preliminary data.</text>
</comment>
<sequence>MLEHALHLAGSPWIYAVVVLFVAADGVFTFLPSDSLVICLSALSIGGAPSLAPLVTSAALGAVVGDWISYALGRRATGWLGPPKKGAVGAAFATARRAVGRWGGLALVVGHFLPGGRTATTLAAGWLRFPRRTFGLSTTVAGVLWAIYISGLGWLGGLAFASRPLLGAVPGIVFGVVAGAFLQVRSRRLTAAPE</sequence>
<evidence type="ECO:0000256" key="5">
    <source>
        <dbReference type="ARBA" id="ARBA00022989"/>
    </source>
</evidence>
<dbReference type="InParanoid" id="A0A545AXV6"/>
<dbReference type="Pfam" id="PF09335">
    <property type="entry name" value="VTT_dom"/>
    <property type="match status" value="1"/>
</dbReference>
<accession>A0A545AXV6</accession>
<evidence type="ECO:0000313" key="10">
    <source>
        <dbReference type="Proteomes" id="UP000317982"/>
    </source>
</evidence>
<feature type="transmembrane region" description="Helical" evidence="7">
    <location>
        <begin position="165"/>
        <end position="184"/>
    </location>
</feature>
<keyword evidence="3" id="KW-1003">Cell membrane</keyword>
<protein>
    <submittedName>
        <fullName evidence="9">DedA family protein</fullName>
    </submittedName>
</protein>
<evidence type="ECO:0000259" key="8">
    <source>
        <dbReference type="Pfam" id="PF09335"/>
    </source>
</evidence>
<dbReference type="EMBL" id="VIRS01000003">
    <property type="protein sequence ID" value="TQS46173.1"/>
    <property type="molecule type" value="Genomic_DNA"/>
</dbReference>
<evidence type="ECO:0000313" key="9">
    <source>
        <dbReference type="EMBL" id="TQS46173.1"/>
    </source>
</evidence>
<dbReference type="RefSeq" id="WP_142703580.1">
    <property type="nucleotide sequence ID" value="NZ_VIRS01000003.1"/>
</dbReference>
<dbReference type="GO" id="GO:0005886">
    <property type="term" value="C:plasma membrane"/>
    <property type="evidence" value="ECO:0007669"/>
    <property type="project" value="UniProtKB-SubCell"/>
</dbReference>
<dbReference type="InterPro" id="IPR051311">
    <property type="entry name" value="DedA_domain"/>
</dbReference>
<evidence type="ECO:0000256" key="4">
    <source>
        <dbReference type="ARBA" id="ARBA00022692"/>
    </source>
</evidence>
<feature type="transmembrane region" description="Helical" evidence="7">
    <location>
        <begin position="51"/>
        <end position="72"/>
    </location>
</feature>
<evidence type="ECO:0000256" key="3">
    <source>
        <dbReference type="ARBA" id="ARBA00022475"/>
    </source>
</evidence>
<gene>
    <name evidence="9" type="ORF">FL583_06760</name>
</gene>
<dbReference type="InterPro" id="IPR032816">
    <property type="entry name" value="VTT_dom"/>
</dbReference>
<name>A0A545AXV6_9ACTN</name>
<dbReference type="Proteomes" id="UP000317982">
    <property type="component" value="Unassembled WGS sequence"/>
</dbReference>
<feature type="transmembrane region" description="Helical" evidence="7">
    <location>
        <begin position="12"/>
        <end position="31"/>
    </location>
</feature>
<evidence type="ECO:0000256" key="1">
    <source>
        <dbReference type="ARBA" id="ARBA00004651"/>
    </source>
</evidence>
<comment type="subcellular location">
    <subcellularLocation>
        <location evidence="1">Cell membrane</location>
        <topology evidence="1">Multi-pass membrane protein</topology>
    </subcellularLocation>
</comment>
<proteinExistence type="inferred from homology"/>
<organism evidence="9 10">
    <name type="scientific">Cryptosporangium phraense</name>
    <dbReference type="NCBI Taxonomy" id="2593070"/>
    <lineage>
        <taxon>Bacteria</taxon>
        <taxon>Bacillati</taxon>
        <taxon>Actinomycetota</taxon>
        <taxon>Actinomycetes</taxon>
        <taxon>Cryptosporangiales</taxon>
        <taxon>Cryptosporangiaceae</taxon>
        <taxon>Cryptosporangium</taxon>
    </lineage>
</organism>
<keyword evidence="4 7" id="KW-0812">Transmembrane</keyword>
<reference evidence="9 10" key="1">
    <citation type="submission" date="2019-07" db="EMBL/GenBank/DDBJ databases">
        <title>Cryptosporangium phraense sp. nov., isolated from plant litter.</title>
        <authorList>
            <person name="Suriyachadkun C."/>
        </authorList>
    </citation>
    <scope>NUCLEOTIDE SEQUENCE [LARGE SCALE GENOMIC DNA]</scope>
    <source>
        <strain evidence="9 10">A-T 5661</strain>
    </source>
</reference>
<dbReference type="OrthoDB" id="3470041at2"/>
<feature type="domain" description="VTT" evidence="8">
    <location>
        <begin position="31"/>
        <end position="154"/>
    </location>
</feature>
<keyword evidence="5 7" id="KW-1133">Transmembrane helix</keyword>
<evidence type="ECO:0000256" key="6">
    <source>
        <dbReference type="ARBA" id="ARBA00023136"/>
    </source>
</evidence>
<comment type="similarity">
    <text evidence="2">Belongs to the DedA family.</text>
</comment>
<keyword evidence="6 7" id="KW-0472">Membrane</keyword>
<keyword evidence="10" id="KW-1185">Reference proteome</keyword>
<feature type="transmembrane region" description="Helical" evidence="7">
    <location>
        <begin position="134"/>
        <end position="159"/>
    </location>
</feature>
<dbReference type="PANTHER" id="PTHR42709:SF6">
    <property type="entry name" value="UNDECAPRENYL PHOSPHATE TRANSPORTER A"/>
    <property type="match status" value="1"/>
</dbReference>
<evidence type="ECO:0000256" key="2">
    <source>
        <dbReference type="ARBA" id="ARBA00010792"/>
    </source>
</evidence>
<dbReference type="AlphaFoldDB" id="A0A545AXV6"/>